<keyword evidence="5 13" id="KW-0808">Transferase</keyword>
<comment type="catalytic activity">
    <reaction evidence="8 13">
        <text>7-aminomethyl-7-carbaguanosine(34) in tRNA + S-adenosyl-L-methionine = epoxyqueuosine(34) in tRNA + adenine + L-methionine + 2 H(+)</text>
        <dbReference type="Rhea" id="RHEA:32155"/>
        <dbReference type="Rhea" id="RHEA-COMP:10342"/>
        <dbReference type="Rhea" id="RHEA-COMP:18582"/>
        <dbReference type="ChEBI" id="CHEBI:15378"/>
        <dbReference type="ChEBI" id="CHEBI:16708"/>
        <dbReference type="ChEBI" id="CHEBI:57844"/>
        <dbReference type="ChEBI" id="CHEBI:59789"/>
        <dbReference type="ChEBI" id="CHEBI:82833"/>
        <dbReference type="ChEBI" id="CHEBI:194443"/>
        <dbReference type="EC" id="2.4.99.17"/>
    </reaction>
</comment>
<dbReference type="EMBL" id="JADQDO010000005">
    <property type="protein sequence ID" value="MBF9234148.1"/>
    <property type="molecule type" value="Genomic_DNA"/>
</dbReference>
<evidence type="ECO:0000256" key="2">
    <source>
        <dbReference type="ARBA" id="ARBA00004691"/>
    </source>
</evidence>
<dbReference type="Gene3D" id="3.40.1780.10">
    <property type="entry name" value="QueA-like"/>
    <property type="match status" value="1"/>
</dbReference>
<dbReference type="Proteomes" id="UP000599312">
    <property type="component" value="Unassembled WGS sequence"/>
</dbReference>
<dbReference type="InterPro" id="IPR003699">
    <property type="entry name" value="QueA"/>
</dbReference>
<evidence type="ECO:0000256" key="10">
    <source>
        <dbReference type="ARBA" id="ARBA00066503"/>
    </source>
</evidence>
<dbReference type="FunFam" id="3.40.1780.10:FF:000001">
    <property type="entry name" value="S-adenosylmethionine:tRNA ribosyltransferase-isomerase"/>
    <property type="match status" value="1"/>
</dbReference>
<evidence type="ECO:0000256" key="9">
    <source>
        <dbReference type="ARBA" id="ARBA00061210"/>
    </source>
</evidence>
<evidence type="ECO:0000256" key="7">
    <source>
        <dbReference type="ARBA" id="ARBA00022785"/>
    </source>
</evidence>
<dbReference type="AlphaFoldDB" id="A0A931BQF2"/>
<evidence type="ECO:0000313" key="15">
    <source>
        <dbReference type="Proteomes" id="UP000599312"/>
    </source>
</evidence>
<comment type="subunit">
    <text evidence="3 13">Monomer.</text>
</comment>
<comment type="caution">
    <text evidence="14">The sequence shown here is derived from an EMBL/GenBank/DDBJ whole genome shotgun (WGS) entry which is preliminary data.</text>
</comment>
<evidence type="ECO:0000256" key="6">
    <source>
        <dbReference type="ARBA" id="ARBA00022691"/>
    </source>
</evidence>
<keyword evidence="14" id="KW-0328">Glycosyltransferase</keyword>
<keyword evidence="15" id="KW-1185">Reference proteome</keyword>
<keyword evidence="7 13" id="KW-0671">Queuosine biosynthesis</keyword>
<accession>A0A931BQF2</accession>
<evidence type="ECO:0000256" key="3">
    <source>
        <dbReference type="ARBA" id="ARBA00011245"/>
    </source>
</evidence>
<evidence type="ECO:0000256" key="1">
    <source>
        <dbReference type="ARBA" id="ARBA00004496"/>
    </source>
</evidence>
<evidence type="ECO:0000256" key="8">
    <source>
        <dbReference type="ARBA" id="ARBA00052751"/>
    </source>
</evidence>
<dbReference type="HAMAP" id="MF_00113">
    <property type="entry name" value="QueA"/>
    <property type="match status" value="1"/>
</dbReference>
<dbReference type="NCBIfam" id="TIGR00113">
    <property type="entry name" value="queA"/>
    <property type="match status" value="1"/>
</dbReference>
<comment type="pathway">
    <text evidence="2 13">tRNA modification; tRNA-queuosine biosynthesis.</text>
</comment>
<dbReference type="GO" id="GO:0008616">
    <property type="term" value="P:tRNA queuosine(34) biosynthetic process"/>
    <property type="evidence" value="ECO:0007669"/>
    <property type="project" value="UniProtKB-UniRule"/>
</dbReference>
<name>A0A931BQF2_9HYPH</name>
<gene>
    <name evidence="13 14" type="primary">queA</name>
    <name evidence="14" type="ORF">I2H38_12235</name>
</gene>
<evidence type="ECO:0000256" key="12">
    <source>
        <dbReference type="ARBA" id="ARBA00076160"/>
    </source>
</evidence>
<dbReference type="Gene3D" id="2.40.10.240">
    <property type="entry name" value="QueA-like"/>
    <property type="match status" value="1"/>
</dbReference>
<keyword evidence="4 13" id="KW-0963">Cytoplasm</keyword>
<comment type="similarity">
    <text evidence="9 13">Belongs to the QueA family.</text>
</comment>
<dbReference type="InterPro" id="IPR042119">
    <property type="entry name" value="QueA_dom2"/>
</dbReference>
<proteinExistence type="inferred from homology"/>
<dbReference type="EC" id="2.4.99.17" evidence="10 13"/>
<evidence type="ECO:0000313" key="14">
    <source>
        <dbReference type="EMBL" id="MBF9234148.1"/>
    </source>
</evidence>
<dbReference type="NCBIfam" id="NF001140">
    <property type="entry name" value="PRK00147.1"/>
    <property type="match status" value="1"/>
</dbReference>
<dbReference type="GO" id="GO:0051075">
    <property type="term" value="F:S-adenosylmethionine:tRNA ribosyltransferase-isomerase activity"/>
    <property type="evidence" value="ECO:0007669"/>
    <property type="project" value="UniProtKB-EC"/>
</dbReference>
<evidence type="ECO:0000256" key="4">
    <source>
        <dbReference type="ARBA" id="ARBA00022490"/>
    </source>
</evidence>
<organism evidence="14 15">
    <name type="scientific">Microvirga alba</name>
    <dbReference type="NCBI Taxonomy" id="2791025"/>
    <lineage>
        <taxon>Bacteria</taxon>
        <taxon>Pseudomonadati</taxon>
        <taxon>Pseudomonadota</taxon>
        <taxon>Alphaproteobacteria</taxon>
        <taxon>Hyphomicrobiales</taxon>
        <taxon>Methylobacteriaceae</taxon>
        <taxon>Microvirga</taxon>
    </lineage>
</organism>
<dbReference type="InterPro" id="IPR036100">
    <property type="entry name" value="QueA_sf"/>
</dbReference>
<comment type="function">
    <text evidence="13">Transfers and isomerizes the ribose moiety from AdoMet to the 7-aminomethyl group of 7-deazaguanine (preQ1-tRNA) to give epoxyqueuosine (oQ-tRNA).</text>
</comment>
<protein>
    <recommendedName>
        <fullName evidence="11 13">S-adenosylmethionine:tRNA ribosyltransferase-isomerase</fullName>
        <ecNumber evidence="10 13">2.4.99.17</ecNumber>
    </recommendedName>
    <alternativeName>
        <fullName evidence="12 13">Queuosine biosynthesis protein QueA</fullName>
    </alternativeName>
</protein>
<keyword evidence="6 13" id="KW-0949">S-adenosyl-L-methionine</keyword>
<evidence type="ECO:0000256" key="13">
    <source>
        <dbReference type="HAMAP-Rule" id="MF_00113"/>
    </source>
</evidence>
<dbReference type="FunFam" id="2.40.10.240:FF:000002">
    <property type="entry name" value="S-adenosylmethionine:tRNA ribosyltransferase-isomerase"/>
    <property type="match status" value="1"/>
</dbReference>
<evidence type="ECO:0000256" key="11">
    <source>
        <dbReference type="ARBA" id="ARBA00069325"/>
    </source>
</evidence>
<dbReference type="RefSeq" id="WP_196272141.1">
    <property type="nucleotide sequence ID" value="NZ_JADQDO010000005.1"/>
</dbReference>
<dbReference type="InterPro" id="IPR042118">
    <property type="entry name" value="QueA_dom1"/>
</dbReference>
<comment type="subcellular location">
    <subcellularLocation>
        <location evidence="1 13">Cytoplasm</location>
    </subcellularLocation>
</comment>
<dbReference type="Pfam" id="PF02547">
    <property type="entry name" value="Queuosine_synth"/>
    <property type="match status" value="1"/>
</dbReference>
<reference evidence="14" key="1">
    <citation type="submission" date="2020-11" db="EMBL/GenBank/DDBJ databases">
        <authorList>
            <person name="Kim M.K."/>
        </authorList>
    </citation>
    <scope>NUCLEOTIDE SEQUENCE</scope>
    <source>
        <strain evidence="14">BT350</strain>
    </source>
</reference>
<dbReference type="GO" id="GO:0005737">
    <property type="term" value="C:cytoplasm"/>
    <property type="evidence" value="ECO:0007669"/>
    <property type="project" value="UniProtKB-SubCell"/>
</dbReference>
<dbReference type="PANTHER" id="PTHR30307">
    <property type="entry name" value="S-ADENOSYLMETHIONINE:TRNA RIBOSYLTRANSFERASE-ISOMERASE"/>
    <property type="match status" value="1"/>
</dbReference>
<sequence length="359" mass="39950">MRVDLFDFDLPEDRIALRPAEPRDAARLLVVRPEATSFEDRVVRDLPDLLEPGDVLVLNNTKVIPSRLYGLRVREETAARVEIMLHKREGADRWRAFARPAKKLHIGDRIRFGDSSESNVCELVHLDAEVEEKGEAGEVTLRFAFSGPALDEAIARLGELPLPPYIAGKRATDDKDRADYQTVYARDEGAVAAPTAGLHFTDDLFRRLDERGIARHFVTLHVGAGTFLPVKADDTAEHRMHAEWGSITEETARALNEAKARGGRIVAVGTTSLRLLESAAREDGTIAPFSGDTAIFITPGYRFKAVDVLMTNFHLPRSTLFMLVSAFAGLERMRAGYEYAIGNGYRFYSYGDGSLLFRS</sequence>
<dbReference type="SUPFAM" id="SSF111337">
    <property type="entry name" value="QueA-like"/>
    <property type="match status" value="1"/>
</dbReference>
<dbReference type="PANTHER" id="PTHR30307:SF0">
    <property type="entry name" value="S-ADENOSYLMETHIONINE:TRNA RIBOSYLTRANSFERASE-ISOMERASE"/>
    <property type="match status" value="1"/>
</dbReference>
<evidence type="ECO:0000256" key="5">
    <source>
        <dbReference type="ARBA" id="ARBA00022679"/>
    </source>
</evidence>